<organism evidence="1">
    <name type="scientific">Enterococcus phage vB_Efa29212_3e</name>
    <dbReference type="NCBI Taxonomy" id="2982224"/>
    <lineage>
        <taxon>Viruses</taxon>
        <taxon>Duplodnaviria</taxon>
        <taxon>Heunggongvirae</taxon>
        <taxon>Uroviricota</taxon>
        <taxon>Caudoviricetes</taxon>
        <taxon>Herelleviridae</taxon>
        <taxon>Brockvirinae</taxon>
        <taxon>Kochikohdavirus</taxon>
    </lineage>
</organism>
<accession>A0A978AB74</accession>
<reference evidence="1" key="1">
    <citation type="submission" date="2022-09" db="EMBL/GenBank/DDBJ databases">
        <title>Characteristics of the novel Enterococcus vB_Efa29212_2e and vB_Efa29212_3e bacteriophages.</title>
        <authorList>
            <person name="Lach J."/>
            <person name="Moryl M."/>
        </authorList>
    </citation>
    <scope>NUCLEOTIDE SEQUENCE</scope>
</reference>
<proteinExistence type="predicted"/>
<gene>
    <name evidence="1" type="ORF">GMNKNHGO_00059</name>
</gene>
<dbReference type="EMBL" id="OP559178">
    <property type="protein sequence ID" value="UYB00686.1"/>
    <property type="molecule type" value="Genomic_DNA"/>
</dbReference>
<protein>
    <submittedName>
        <fullName evidence="1">Uncharacterized protein</fullName>
    </submittedName>
</protein>
<name>A0A978AB74_9CAUD</name>
<evidence type="ECO:0000313" key="1">
    <source>
        <dbReference type="EMBL" id="UYB00686.1"/>
    </source>
</evidence>
<sequence length="75" mass="8933">MNFYEKVHEALTCDFPDWERFFTNEPPHPNELRKDFAIDSTDNRYEEYVMGEFEVEATSEVVKVYVIGVREVVHS</sequence>